<evidence type="ECO:0000256" key="1">
    <source>
        <dbReference type="SAM" id="MobiDB-lite"/>
    </source>
</evidence>
<feature type="transmembrane region" description="Helical" evidence="2">
    <location>
        <begin position="257"/>
        <end position="283"/>
    </location>
</feature>
<feature type="region of interest" description="Disordered" evidence="1">
    <location>
        <begin position="106"/>
        <end position="166"/>
    </location>
</feature>
<dbReference type="Proteomes" id="UP000287972">
    <property type="component" value="Unassembled WGS sequence"/>
</dbReference>
<gene>
    <name evidence="3" type="ORF">CEP51_014204</name>
</gene>
<reference evidence="3 4" key="1">
    <citation type="submission" date="2017-06" db="EMBL/GenBank/DDBJ databases">
        <title>Comparative genomic analysis of Ambrosia Fusariam Clade fungi.</title>
        <authorList>
            <person name="Stajich J.E."/>
            <person name="Carrillo J."/>
            <person name="Kijimoto T."/>
            <person name="Eskalen A."/>
            <person name="O'Donnell K."/>
            <person name="Kasson M."/>
        </authorList>
    </citation>
    <scope>NUCLEOTIDE SEQUENCE [LARGE SCALE GENOMIC DNA]</scope>
    <source>
        <strain evidence="3 4">NRRL62606</strain>
    </source>
</reference>
<dbReference type="EMBL" id="NKCL01000644">
    <property type="protein sequence ID" value="RSL57678.1"/>
    <property type="molecule type" value="Genomic_DNA"/>
</dbReference>
<feature type="compositionally biased region" description="Basic residues" evidence="1">
    <location>
        <begin position="180"/>
        <end position="203"/>
    </location>
</feature>
<organism evidence="3 4">
    <name type="scientific">Fusarium floridanum</name>
    <dbReference type="NCBI Taxonomy" id="1325733"/>
    <lineage>
        <taxon>Eukaryota</taxon>
        <taxon>Fungi</taxon>
        <taxon>Dikarya</taxon>
        <taxon>Ascomycota</taxon>
        <taxon>Pezizomycotina</taxon>
        <taxon>Sordariomycetes</taxon>
        <taxon>Hypocreomycetidae</taxon>
        <taxon>Hypocreales</taxon>
        <taxon>Nectriaceae</taxon>
        <taxon>Fusarium</taxon>
        <taxon>Fusarium solani species complex</taxon>
    </lineage>
</organism>
<evidence type="ECO:0000256" key="2">
    <source>
        <dbReference type="SAM" id="Phobius"/>
    </source>
</evidence>
<keyword evidence="4" id="KW-1185">Reference proteome</keyword>
<feature type="region of interest" description="Disordered" evidence="1">
    <location>
        <begin position="363"/>
        <end position="382"/>
    </location>
</feature>
<keyword evidence="2" id="KW-0472">Membrane</keyword>
<feature type="transmembrane region" description="Helical" evidence="2">
    <location>
        <begin position="225"/>
        <end position="245"/>
    </location>
</feature>
<feature type="region of interest" description="Disordered" evidence="1">
    <location>
        <begin position="178"/>
        <end position="203"/>
    </location>
</feature>
<keyword evidence="2" id="KW-0812">Transmembrane</keyword>
<keyword evidence="2" id="KW-1133">Transmembrane helix</keyword>
<sequence length="418" mass="47881">MNLNSPAMERLRSDLIRQAHMERQGDSNGSNVDVEGQPDMQESRSNNPFSRLFRRGQPQSTNAQPQLAEIESIKSQDSNPNQTNRHSRVLSVPNFLRIWGNNNSSLTNETRNTTASPAPLLPLTQPSELSSPTRPDPVATPSAESRQARRERRERRERRDHMDPIEAQLAEILGGSVVDRRRRRRHHHDRSRSRHRSRRNNTRRHPKHFMFCLPWIRSRRMRAQILRCFASGLFLIILVTVYLTLSMTHKVNTREMTIMLIMVILFATIFFFHGLVRLCILVIKSNREAAMRANRPPRYRGPPRYAVPPVPIPVVLARDEEAVGIESEVTKCQPPAYGRWRETVRVDPDRLFWQRNEDVDLSQLRPGAQSGPRPPSYVSEDGISYVVEAAPRSTAPTTDVPLPPHPSEVGRVARMPTA</sequence>
<feature type="region of interest" description="Disordered" evidence="1">
    <location>
        <begin position="21"/>
        <end position="66"/>
    </location>
</feature>
<feature type="compositionally biased region" description="Polar residues" evidence="1">
    <location>
        <begin position="124"/>
        <end position="133"/>
    </location>
</feature>
<evidence type="ECO:0000313" key="4">
    <source>
        <dbReference type="Proteomes" id="UP000287972"/>
    </source>
</evidence>
<feature type="compositionally biased region" description="Polar residues" evidence="1">
    <location>
        <begin position="106"/>
        <end position="116"/>
    </location>
</feature>
<evidence type="ECO:0000313" key="3">
    <source>
        <dbReference type="EMBL" id="RSL57678.1"/>
    </source>
</evidence>
<comment type="caution">
    <text evidence="3">The sequence shown here is derived from an EMBL/GenBank/DDBJ whole genome shotgun (WGS) entry which is preliminary data.</text>
</comment>
<proteinExistence type="predicted"/>
<accession>A0A428PXG0</accession>
<dbReference type="AlphaFoldDB" id="A0A428PXG0"/>
<protein>
    <submittedName>
        <fullName evidence="3">Uncharacterized protein</fullName>
    </submittedName>
</protein>
<name>A0A428PXG0_9HYPO</name>
<feature type="region of interest" description="Disordered" evidence="1">
    <location>
        <begin position="388"/>
        <end position="418"/>
    </location>
</feature>